<dbReference type="Gene3D" id="3.40.50.1240">
    <property type="entry name" value="Phosphoglycerate mutase-like"/>
    <property type="match status" value="1"/>
</dbReference>
<dbReference type="CDD" id="cd07067">
    <property type="entry name" value="HP_PGM_like"/>
    <property type="match status" value="1"/>
</dbReference>
<sequence length="233" mass="25869">MLNADENVGKDASEPGSVVLLRHGQTAWSVSGQYTGRTNIPLTEQGMIQARQAGVRLRQSFPHGFEKDCVYVSPLKRALQTAQQAGFDQPLPMPEIMEWDYGHAEGQIRQDLSKELGRDWDVWSDGPAAVMNLPKADRDEVLPGGDHVQVHVTSGESLQEVAERVDKAIAAIAPQVLDGKDVILIAHAHVLRILAMRWLGLDPIDARLLRMYTAHFGVLGFYKGDRVLKQWNC</sequence>
<comment type="caution">
    <text evidence="4">The sequence shown here is derived from an EMBL/GenBank/DDBJ whole genome shotgun (WGS) entry which is preliminary data.</text>
</comment>
<feature type="binding site" evidence="2">
    <location>
        <position position="77"/>
    </location>
    <ligand>
        <name>substrate</name>
    </ligand>
</feature>
<dbReference type="InterPro" id="IPR029033">
    <property type="entry name" value="His_PPase_superfam"/>
</dbReference>
<feature type="site" description="Transition state stabilizer" evidence="3">
    <location>
        <position position="187"/>
    </location>
</feature>
<dbReference type="RefSeq" id="WP_110412328.1">
    <property type="nucleotide sequence ID" value="NZ_QGLK01000001.1"/>
</dbReference>
<dbReference type="PANTHER" id="PTHR48100:SF15">
    <property type="entry name" value="SEDOHEPTULOSE 1,7-BISPHOSPHATASE"/>
    <property type="match status" value="1"/>
</dbReference>
<dbReference type="Proteomes" id="UP000248128">
    <property type="component" value="Unassembled WGS sequence"/>
</dbReference>
<feature type="binding site" evidence="2">
    <location>
        <begin position="35"/>
        <end position="36"/>
    </location>
    <ligand>
        <name>substrate</name>
    </ligand>
</feature>
<feature type="active site" description="Proton donor/acceptor" evidence="1">
    <location>
        <position position="98"/>
    </location>
</feature>
<reference evidence="4 5" key="1">
    <citation type="submission" date="2018-05" db="EMBL/GenBank/DDBJ databases">
        <title>Reference genomes for bee gut microbiota database.</title>
        <authorList>
            <person name="Ellegaard K.M."/>
        </authorList>
    </citation>
    <scope>NUCLEOTIDE SEQUENCE [LARGE SCALE GENOMIC DNA]</scope>
    <source>
        <strain evidence="4 5">ESL0199</strain>
    </source>
</reference>
<feature type="binding site" evidence="2">
    <location>
        <begin position="98"/>
        <end position="101"/>
    </location>
    <ligand>
        <name>substrate</name>
    </ligand>
</feature>
<accession>A0A318MLP4</accession>
<dbReference type="AlphaFoldDB" id="A0A318MLP4"/>
<evidence type="ECO:0000256" key="2">
    <source>
        <dbReference type="PIRSR" id="PIRSR613078-2"/>
    </source>
</evidence>
<evidence type="ECO:0000313" key="4">
    <source>
        <dbReference type="EMBL" id="PXY89426.1"/>
    </source>
</evidence>
<gene>
    <name evidence="4" type="ORF">DKK74_00670</name>
</gene>
<dbReference type="SUPFAM" id="SSF53254">
    <property type="entry name" value="Phosphoglycerate mutase-like"/>
    <property type="match status" value="1"/>
</dbReference>
<dbReference type="PANTHER" id="PTHR48100">
    <property type="entry name" value="BROAD-SPECIFICITY PHOSPHATASE YOR283W-RELATED"/>
    <property type="match status" value="1"/>
</dbReference>
<evidence type="ECO:0000256" key="1">
    <source>
        <dbReference type="PIRSR" id="PIRSR613078-1"/>
    </source>
</evidence>
<dbReference type="SMART" id="SM00855">
    <property type="entry name" value="PGAM"/>
    <property type="match status" value="1"/>
</dbReference>
<evidence type="ECO:0000256" key="3">
    <source>
        <dbReference type="PIRSR" id="PIRSR613078-3"/>
    </source>
</evidence>
<dbReference type="InterPro" id="IPR050275">
    <property type="entry name" value="PGM_Phosphatase"/>
</dbReference>
<dbReference type="GO" id="GO:0101006">
    <property type="term" value="F:protein histidine phosphatase activity"/>
    <property type="evidence" value="ECO:0007669"/>
    <property type="project" value="TreeGrafter"/>
</dbReference>
<feature type="active site" description="Tele-phosphohistidine intermediate" evidence="1">
    <location>
        <position position="23"/>
    </location>
</feature>
<dbReference type="Pfam" id="PF00300">
    <property type="entry name" value="His_Phos_1"/>
    <property type="match status" value="1"/>
</dbReference>
<dbReference type="EMBL" id="QGLK01000001">
    <property type="protein sequence ID" value="PXY89426.1"/>
    <property type="molecule type" value="Genomic_DNA"/>
</dbReference>
<proteinExistence type="predicted"/>
<protein>
    <submittedName>
        <fullName evidence="4">Histidine phosphatase family protein</fullName>
    </submittedName>
</protein>
<evidence type="ECO:0000313" key="5">
    <source>
        <dbReference type="Proteomes" id="UP000248128"/>
    </source>
</evidence>
<dbReference type="InterPro" id="IPR013078">
    <property type="entry name" value="His_Pase_superF_clade-1"/>
</dbReference>
<dbReference type="OrthoDB" id="4697614at2"/>
<organism evidence="4 5">
    <name type="scientific">Bifidobacterium asteroides</name>
    <dbReference type="NCBI Taxonomy" id="1684"/>
    <lineage>
        <taxon>Bacteria</taxon>
        <taxon>Bacillati</taxon>
        <taxon>Actinomycetota</taxon>
        <taxon>Actinomycetes</taxon>
        <taxon>Bifidobacteriales</taxon>
        <taxon>Bifidobacteriaceae</taxon>
        <taxon>Bifidobacterium</taxon>
    </lineage>
</organism>
<dbReference type="GO" id="GO:0070297">
    <property type="term" value="P:regulation of phosphorelay signal transduction system"/>
    <property type="evidence" value="ECO:0007669"/>
    <property type="project" value="TreeGrafter"/>
</dbReference>
<name>A0A318MLP4_9BIFI</name>